<dbReference type="Gene3D" id="3.40.50.140">
    <property type="match status" value="1"/>
</dbReference>
<dbReference type="RefSeq" id="WP_002597132.1">
    <property type="nucleotide sequence ID" value="NZ_KB850956.1"/>
</dbReference>
<dbReference type="SMART" id="SM00436">
    <property type="entry name" value="TOP1Bc"/>
    <property type="match status" value="1"/>
</dbReference>
<dbReference type="InterPro" id="IPR013497">
    <property type="entry name" value="Topo_IA_cen"/>
</dbReference>
<evidence type="ECO:0000256" key="9">
    <source>
        <dbReference type="ARBA" id="ARBA00032235"/>
    </source>
</evidence>
<evidence type="ECO:0000313" key="12">
    <source>
        <dbReference type="EMBL" id="ENZ03442.1"/>
    </source>
</evidence>
<comment type="catalytic activity">
    <reaction evidence="1">
        <text>ATP-independent breakage of single-stranded DNA, followed by passage and rejoining.</text>
        <dbReference type="EC" id="5.6.2.1"/>
    </reaction>
</comment>
<evidence type="ECO:0000259" key="11">
    <source>
        <dbReference type="PROSITE" id="PS52039"/>
    </source>
</evidence>
<dbReference type="SMART" id="SM00437">
    <property type="entry name" value="TOP1Ac"/>
    <property type="match status" value="1"/>
</dbReference>
<evidence type="ECO:0000256" key="10">
    <source>
        <dbReference type="ARBA" id="ARBA00032877"/>
    </source>
</evidence>
<dbReference type="InterPro" id="IPR003601">
    <property type="entry name" value="Topo_IA_2"/>
</dbReference>
<evidence type="ECO:0000256" key="6">
    <source>
        <dbReference type="ARBA" id="ARBA00023235"/>
    </source>
</evidence>
<accession>N9Y6L3</accession>
<dbReference type="PANTHER" id="PTHR11390:SF21">
    <property type="entry name" value="DNA TOPOISOMERASE 3-ALPHA"/>
    <property type="match status" value="1"/>
</dbReference>
<protein>
    <recommendedName>
        <fullName evidence="3">DNA topoisomerase</fullName>
        <ecNumber evidence="3">5.6.2.1</ecNumber>
    </recommendedName>
    <alternativeName>
        <fullName evidence="10">Omega-protein</fullName>
    </alternativeName>
    <alternativeName>
        <fullName evidence="9">Relaxing enzyme</fullName>
    </alternativeName>
    <alternativeName>
        <fullName evidence="7">Swivelase</fullName>
    </alternativeName>
    <alternativeName>
        <fullName evidence="8">Untwisting enzyme</fullName>
    </alternativeName>
</protein>
<comment type="similarity">
    <text evidence="2">Belongs to the type IA topoisomerase family.</text>
</comment>
<evidence type="ECO:0000256" key="2">
    <source>
        <dbReference type="ARBA" id="ARBA00009446"/>
    </source>
</evidence>
<dbReference type="InterPro" id="IPR000380">
    <property type="entry name" value="Topo_IA"/>
</dbReference>
<reference evidence="12 13" key="1">
    <citation type="submission" date="2013-01" db="EMBL/GenBank/DDBJ databases">
        <title>The Genome Sequence of Clostridium colicanis 209318.</title>
        <authorList>
            <consortium name="The Broad Institute Genome Sequencing Platform"/>
            <person name="Earl A."/>
            <person name="Ward D."/>
            <person name="Feldgarden M."/>
            <person name="Gevers D."/>
            <person name="Courvalin P."/>
            <person name="Lambert T."/>
            <person name="Walker B."/>
            <person name="Young S.K."/>
            <person name="Zeng Q."/>
            <person name="Gargeya S."/>
            <person name="Fitzgerald M."/>
            <person name="Haas B."/>
            <person name="Abouelleil A."/>
            <person name="Alvarado L."/>
            <person name="Arachchi H.M."/>
            <person name="Berlin A.M."/>
            <person name="Chapman S.B."/>
            <person name="Dewar J."/>
            <person name="Goldberg J."/>
            <person name="Griggs A."/>
            <person name="Gujja S."/>
            <person name="Hansen M."/>
            <person name="Howarth C."/>
            <person name="Imamovic A."/>
            <person name="Larimer J."/>
            <person name="McCowan C."/>
            <person name="Murphy C."/>
            <person name="Neiman D."/>
            <person name="Pearson M."/>
            <person name="Priest M."/>
            <person name="Roberts A."/>
            <person name="Saif S."/>
            <person name="Shea T."/>
            <person name="Sisk P."/>
            <person name="Sykes S."/>
            <person name="Wortman J."/>
            <person name="Nusbaum C."/>
            <person name="Birren B."/>
        </authorList>
    </citation>
    <scope>NUCLEOTIDE SEQUENCE [LARGE SCALE GENOMIC DNA]</scope>
    <source>
        <strain evidence="12 13">209318</strain>
    </source>
</reference>
<dbReference type="PRINTS" id="PR00417">
    <property type="entry name" value="PRTPISMRASEI"/>
</dbReference>
<name>N9Y6L3_9CLOT</name>
<dbReference type="InterPro" id="IPR013826">
    <property type="entry name" value="Topo_IA_cen_sub3"/>
</dbReference>
<comment type="caution">
    <text evidence="12">The sequence shown here is derived from an EMBL/GenBank/DDBJ whole genome shotgun (WGS) entry which is preliminary data.</text>
</comment>
<evidence type="ECO:0000256" key="7">
    <source>
        <dbReference type="ARBA" id="ARBA00030003"/>
    </source>
</evidence>
<dbReference type="Pfam" id="PF01131">
    <property type="entry name" value="Topoisom_bac"/>
    <property type="match status" value="1"/>
</dbReference>
<keyword evidence="5" id="KW-0238">DNA-binding</keyword>
<dbReference type="GO" id="GO:0006265">
    <property type="term" value="P:DNA topological change"/>
    <property type="evidence" value="ECO:0007669"/>
    <property type="project" value="InterPro"/>
</dbReference>
<evidence type="ECO:0000256" key="4">
    <source>
        <dbReference type="ARBA" id="ARBA00023029"/>
    </source>
</evidence>
<dbReference type="Gene3D" id="1.10.460.10">
    <property type="entry name" value="Topoisomerase I, domain 2"/>
    <property type="match status" value="1"/>
</dbReference>
<dbReference type="PROSITE" id="PS52039">
    <property type="entry name" value="TOPO_IA_2"/>
    <property type="match status" value="1"/>
</dbReference>
<dbReference type="GO" id="GO:0003677">
    <property type="term" value="F:DNA binding"/>
    <property type="evidence" value="ECO:0007669"/>
    <property type="project" value="UniProtKB-KW"/>
</dbReference>
<keyword evidence="13" id="KW-1185">Reference proteome</keyword>
<dbReference type="HOGENOM" id="CLU_002929_5_2_9"/>
<dbReference type="GO" id="GO:0043597">
    <property type="term" value="C:cytoplasmic replication fork"/>
    <property type="evidence" value="ECO:0007669"/>
    <property type="project" value="TreeGrafter"/>
</dbReference>
<evidence type="ECO:0000256" key="3">
    <source>
        <dbReference type="ARBA" id="ARBA00012891"/>
    </source>
</evidence>
<dbReference type="Gene3D" id="1.10.290.10">
    <property type="entry name" value="Topoisomerase I, domain 4"/>
    <property type="match status" value="1"/>
</dbReference>
<dbReference type="SUPFAM" id="SSF56712">
    <property type="entry name" value="Prokaryotic type I DNA topoisomerase"/>
    <property type="match status" value="1"/>
</dbReference>
<evidence type="ECO:0000313" key="13">
    <source>
        <dbReference type="Proteomes" id="UP000013097"/>
    </source>
</evidence>
<sequence length="617" mass="70935">MSINEGQVIGDEIFLYFNEKKPIYRLLLNEWTETEVKKGMKNLKDNREMQSLQDAGIGRQWADWIIGINLTSVSTIRYKLNKDNKILNIGRVLLPTLKIIYDRDKEIENFKATTYYKLVAKFKTNENKEFEGLYYENNSEKFENRNDLAAIGKKLEGKSGTIVLKETEKKKDYPPFLFNLSNLQGHITSKYKGWTSDKVLKVAQSLYEKKFITYPRTGSIALEESLVDRTKKVLENIKKGLPYEDQIKFTKSKRVFDNKKVESHSAIVPTYMKPNGLSADEKIVYNAVKNRFIMQFMPVAEYEESKIVTKINDSELKGEFISKGKIQLVEGWKVVEKIESKDTILPMVNEKDIIDVVSSKVSSVTKKPPKKHTEKTLLRVMETCGKNIKKDKEEPEDENKEENNSDEMMASILSGFSIGTPATRAETIKKLKDVGYITTKGKSLTCTELGRTMVEIFPVKELLDLEYTGRLEKTLSDIEKGKFKKEDFLKLIKDFTIEGVNKIKNDNSMLKHFKVDLEKGQESIGNCPICGNPVIEGEKGFGCSNWKNGCKYTIWKDDKYISSFGKTVSKEMVALLLKNGKVGFRNLKSKKGNTFSAYFRYELNKETGYFNWKIEFL</sequence>
<keyword evidence="6" id="KW-0413">Isomerase</keyword>
<dbReference type="Proteomes" id="UP000013097">
    <property type="component" value="Unassembled WGS sequence"/>
</dbReference>
<dbReference type="AlphaFoldDB" id="N9Y6L3"/>
<dbReference type="PANTHER" id="PTHR11390">
    <property type="entry name" value="PROKARYOTIC DNA TOPOISOMERASE"/>
    <property type="match status" value="1"/>
</dbReference>
<dbReference type="GO" id="GO:0003917">
    <property type="term" value="F:DNA topoisomerase type I (single strand cut, ATP-independent) activity"/>
    <property type="evidence" value="ECO:0007669"/>
    <property type="project" value="UniProtKB-EC"/>
</dbReference>
<dbReference type="eggNOG" id="COG0551">
    <property type="taxonomic scope" value="Bacteria"/>
</dbReference>
<dbReference type="EC" id="5.6.2.1" evidence="3"/>
<dbReference type="Gene3D" id="2.70.20.10">
    <property type="entry name" value="Topoisomerase I, domain 3"/>
    <property type="match status" value="1"/>
</dbReference>
<evidence type="ECO:0000256" key="1">
    <source>
        <dbReference type="ARBA" id="ARBA00000213"/>
    </source>
</evidence>
<feature type="domain" description="Topo IA-type catalytic" evidence="11">
    <location>
        <begin position="49"/>
        <end position="501"/>
    </location>
</feature>
<evidence type="ECO:0000256" key="5">
    <source>
        <dbReference type="ARBA" id="ARBA00023125"/>
    </source>
</evidence>
<dbReference type="InterPro" id="IPR013824">
    <property type="entry name" value="Topo_IA_cen_sub1"/>
</dbReference>
<dbReference type="PATRIC" id="fig|999411.4.peg.607"/>
<dbReference type="GO" id="GO:0006310">
    <property type="term" value="P:DNA recombination"/>
    <property type="evidence" value="ECO:0007669"/>
    <property type="project" value="TreeGrafter"/>
</dbReference>
<dbReference type="InterPro" id="IPR023405">
    <property type="entry name" value="Topo_IA_core_domain"/>
</dbReference>
<evidence type="ECO:0000256" key="8">
    <source>
        <dbReference type="ARBA" id="ARBA00031985"/>
    </source>
</evidence>
<dbReference type="GO" id="GO:0006281">
    <property type="term" value="P:DNA repair"/>
    <property type="evidence" value="ECO:0007669"/>
    <property type="project" value="TreeGrafter"/>
</dbReference>
<organism evidence="12 13">
    <name type="scientific">Clostridium thermobutyricum</name>
    <dbReference type="NCBI Taxonomy" id="29372"/>
    <lineage>
        <taxon>Bacteria</taxon>
        <taxon>Bacillati</taxon>
        <taxon>Bacillota</taxon>
        <taxon>Clostridia</taxon>
        <taxon>Eubacteriales</taxon>
        <taxon>Clostridiaceae</taxon>
        <taxon>Clostridium</taxon>
    </lineage>
</organism>
<gene>
    <name evidence="12" type="ORF">HMPREF1092_00629</name>
</gene>
<proteinExistence type="inferred from homology"/>
<dbReference type="InterPro" id="IPR003602">
    <property type="entry name" value="Topo_IA_DNA-bd_dom"/>
</dbReference>
<dbReference type="InterPro" id="IPR013825">
    <property type="entry name" value="Topo_IA_cen_sub2"/>
</dbReference>
<keyword evidence="4" id="KW-0799">Topoisomerase</keyword>
<dbReference type="eggNOG" id="COG0550">
    <property type="taxonomic scope" value="Bacteria"/>
</dbReference>
<dbReference type="EMBL" id="AGYT01000007">
    <property type="protein sequence ID" value="ENZ03442.1"/>
    <property type="molecule type" value="Genomic_DNA"/>
</dbReference>